<evidence type="ECO:0000313" key="2">
    <source>
        <dbReference type="Proteomes" id="UP000550707"/>
    </source>
</evidence>
<gene>
    <name evidence="1" type="ORF">HJG59_011066</name>
</gene>
<protein>
    <submittedName>
        <fullName evidence="1">Uncharacterized protein</fullName>
    </submittedName>
</protein>
<dbReference type="EMBL" id="JACASF010000006">
    <property type="protein sequence ID" value="KAF6471699.1"/>
    <property type="molecule type" value="Genomic_DNA"/>
</dbReference>
<dbReference type="InParanoid" id="A0A7J8HIH1"/>
<dbReference type="Proteomes" id="UP000550707">
    <property type="component" value="Unassembled WGS sequence"/>
</dbReference>
<sequence>MLKPNAQCDGMRRCSGHECGALMNEWLLYQSSHRAPGPARHVETQSKDSHLWTRKQALTKPQICRRLNVQTPEQYKVHSENPPGNVLVDLAPGTSPPPDQLQLRRSDNSGILYPCRPASSSRALERRTPLAWPSRDLRAVCVLMSNNFTFISVIRQISPLILTFLT</sequence>
<dbReference type="AlphaFoldDB" id="A0A7J8HIH1"/>
<name>A0A7J8HIH1_MOLMO</name>
<proteinExistence type="predicted"/>
<comment type="caution">
    <text evidence="1">The sequence shown here is derived from an EMBL/GenBank/DDBJ whole genome shotgun (WGS) entry which is preliminary data.</text>
</comment>
<accession>A0A7J8HIH1</accession>
<organism evidence="1 2">
    <name type="scientific">Molossus molossus</name>
    <name type="common">Pallas' mastiff bat</name>
    <name type="synonym">Vespertilio molossus</name>
    <dbReference type="NCBI Taxonomy" id="27622"/>
    <lineage>
        <taxon>Eukaryota</taxon>
        <taxon>Metazoa</taxon>
        <taxon>Chordata</taxon>
        <taxon>Craniata</taxon>
        <taxon>Vertebrata</taxon>
        <taxon>Euteleostomi</taxon>
        <taxon>Mammalia</taxon>
        <taxon>Eutheria</taxon>
        <taxon>Laurasiatheria</taxon>
        <taxon>Chiroptera</taxon>
        <taxon>Yangochiroptera</taxon>
        <taxon>Molossidae</taxon>
        <taxon>Molossus</taxon>
    </lineage>
</organism>
<evidence type="ECO:0000313" key="1">
    <source>
        <dbReference type="EMBL" id="KAF6471699.1"/>
    </source>
</evidence>
<keyword evidence="2" id="KW-1185">Reference proteome</keyword>
<reference evidence="1 2" key="1">
    <citation type="journal article" date="2020" name="Nature">
        <title>Six reference-quality genomes reveal evolution of bat adaptations.</title>
        <authorList>
            <person name="Jebb D."/>
            <person name="Huang Z."/>
            <person name="Pippel M."/>
            <person name="Hughes G.M."/>
            <person name="Lavrichenko K."/>
            <person name="Devanna P."/>
            <person name="Winkler S."/>
            <person name="Jermiin L.S."/>
            <person name="Skirmuntt E.C."/>
            <person name="Katzourakis A."/>
            <person name="Burkitt-Gray L."/>
            <person name="Ray D.A."/>
            <person name="Sullivan K.A.M."/>
            <person name="Roscito J.G."/>
            <person name="Kirilenko B.M."/>
            <person name="Davalos L.M."/>
            <person name="Corthals A.P."/>
            <person name="Power M.L."/>
            <person name="Jones G."/>
            <person name="Ransome R.D."/>
            <person name="Dechmann D.K.N."/>
            <person name="Locatelli A.G."/>
            <person name="Puechmaille S.J."/>
            <person name="Fedrigo O."/>
            <person name="Jarvis E.D."/>
            <person name="Hiller M."/>
            <person name="Vernes S.C."/>
            <person name="Myers E.W."/>
            <person name="Teeling E.C."/>
        </authorList>
    </citation>
    <scope>NUCLEOTIDE SEQUENCE [LARGE SCALE GENOMIC DNA]</scope>
    <source>
        <strain evidence="1">MMolMol1</strain>
        <tissue evidence="1">Muscle</tissue>
    </source>
</reference>